<organism evidence="3 4">
    <name type="scientific">Brevibacillus reuszeri</name>
    <dbReference type="NCBI Taxonomy" id="54915"/>
    <lineage>
        <taxon>Bacteria</taxon>
        <taxon>Bacillati</taxon>
        <taxon>Bacillota</taxon>
        <taxon>Bacilli</taxon>
        <taxon>Bacillales</taxon>
        <taxon>Paenibacillaceae</taxon>
        <taxon>Brevibacillus</taxon>
    </lineage>
</organism>
<evidence type="ECO:0000313" key="5">
    <source>
        <dbReference type="Proteomes" id="UP000319578"/>
    </source>
</evidence>
<dbReference type="PANTHER" id="PTHR34216">
    <property type="match status" value="1"/>
</dbReference>
<dbReference type="InterPro" id="IPR011330">
    <property type="entry name" value="Glyco_hydro/deAcase_b/a-brl"/>
</dbReference>
<dbReference type="SUPFAM" id="SSF88713">
    <property type="entry name" value="Glycoside hydrolase/deacetylase"/>
    <property type="match status" value="1"/>
</dbReference>
<reference evidence="3" key="2">
    <citation type="submission" date="2015-07" db="EMBL/GenBank/DDBJ databases">
        <title>MeaNS - Measles Nucleotide Surveillance Program.</title>
        <authorList>
            <person name="Tran T."/>
            <person name="Druce J."/>
        </authorList>
    </citation>
    <scope>NUCLEOTIDE SEQUENCE</scope>
    <source>
        <strain evidence="3">DSM 9887</strain>
    </source>
</reference>
<keyword evidence="5" id="KW-1185">Reference proteome</keyword>
<dbReference type="AlphaFoldDB" id="A0A0K9YS44"/>
<dbReference type="Proteomes" id="UP000036834">
    <property type="component" value="Unassembled WGS sequence"/>
</dbReference>
<protein>
    <submittedName>
        <fullName evidence="3">Polysaccharide deacetylase</fullName>
    </submittedName>
</protein>
<dbReference type="Gene3D" id="3.20.20.370">
    <property type="entry name" value="Glycoside hydrolase/deacetylase"/>
    <property type="match status" value="1"/>
</dbReference>
<proteinExistence type="predicted"/>
<evidence type="ECO:0000313" key="2">
    <source>
        <dbReference type="EMBL" id="GED67209.1"/>
    </source>
</evidence>
<feature type="transmembrane region" description="Helical" evidence="1">
    <location>
        <begin position="20"/>
        <end position="40"/>
    </location>
</feature>
<dbReference type="PANTHER" id="PTHR34216:SF3">
    <property type="entry name" value="POLY-BETA-1,6-N-ACETYL-D-GLUCOSAMINE N-DEACETYLASE"/>
    <property type="match status" value="1"/>
</dbReference>
<comment type="caution">
    <text evidence="3">The sequence shown here is derived from an EMBL/GenBank/DDBJ whole genome shotgun (WGS) entry which is preliminary data.</text>
</comment>
<dbReference type="EMBL" id="BJON01000003">
    <property type="protein sequence ID" value="GED67209.1"/>
    <property type="molecule type" value="Genomic_DNA"/>
</dbReference>
<dbReference type="EMBL" id="LGIQ01000009">
    <property type="protein sequence ID" value="KNB71549.1"/>
    <property type="molecule type" value="Genomic_DNA"/>
</dbReference>
<keyword evidence="1" id="KW-0472">Membrane</keyword>
<reference evidence="4" key="1">
    <citation type="submission" date="2015-07" db="EMBL/GenBank/DDBJ databases">
        <title>Genome sequencing project for genomic taxonomy and phylogenomics of Bacillus-like bacteria.</title>
        <authorList>
            <person name="Liu B."/>
            <person name="Wang J."/>
            <person name="Zhu Y."/>
            <person name="Liu G."/>
            <person name="Chen Q."/>
            <person name="Chen Z."/>
            <person name="Lan J."/>
            <person name="Che J."/>
            <person name="Ge C."/>
            <person name="Shi H."/>
            <person name="Pan Z."/>
            <person name="Liu X."/>
        </authorList>
    </citation>
    <scope>NUCLEOTIDE SEQUENCE [LARGE SCALE GENOMIC DNA]</scope>
    <source>
        <strain evidence="4">DSM 9887</strain>
    </source>
</reference>
<dbReference type="STRING" id="54915.ADS79_22540"/>
<dbReference type="OrthoDB" id="5437800at2"/>
<accession>A0A0K9YS44</accession>
<gene>
    <name evidence="3" type="ORF">ADS79_22540</name>
    <name evidence="2" type="ORF">BRE01_09110</name>
</gene>
<reference evidence="2 5" key="3">
    <citation type="submission" date="2019-06" db="EMBL/GenBank/DDBJ databases">
        <title>Whole genome shotgun sequence of Brevibacillus reuszeri NBRC 15719.</title>
        <authorList>
            <person name="Hosoyama A."/>
            <person name="Uohara A."/>
            <person name="Ohji S."/>
            <person name="Ichikawa N."/>
        </authorList>
    </citation>
    <scope>NUCLEOTIDE SEQUENCE [LARGE SCALE GENOMIC DNA]</scope>
    <source>
        <strain evidence="2 5">NBRC 15719</strain>
    </source>
</reference>
<keyword evidence="1" id="KW-0812">Transmembrane</keyword>
<dbReference type="GO" id="GO:0005975">
    <property type="term" value="P:carbohydrate metabolic process"/>
    <property type="evidence" value="ECO:0007669"/>
    <property type="project" value="InterPro"/>
</dbReference>
<evidence type="ECO:0000313" key="4">
    <source>
        <dbReference type="Proteomes" id="UP000036834"/>
    </source>
</evidence>
<evidence type="ECO:0000313" key="3">
    <source>
        <dbReference type="EMBL" id="KNB71549.1"/>
    </source>
</evidence>
<evidence type="ECO:0000256" key="1">
    <source>
        <dbReference type="SAM" id="Phobius"/>
    </source>
</evidence>
<name>A0A0K9YS44_9BACL</name>
<dbReference type="PATRIC" id="fig|54915.3.peg.3639"/>
<dbReference type="Proteomes" id="UP000319578">
    <property type="component" value="Unassembled WGS sequence"/>
</dbReference>
<sequence>MKKKQNTALDYRKKDRRKIIRTITQTAILLALGIMLYTIIFNAVKYDEPVQASWNNEKGFIALSYFGVGRSGTPKLIAKKDLDEQLQALYDQGYVTISQQDIIDFYKNKKPLPDKALFLSFEDGRNDSSLFAQPALEKYNYKATILSYANKMGNSENKFLQPKDMLKMMKSGFWEMGTNGYRLTYINVFDNEGRFIGVKDEGELSNKTKVGYYNHYLMDFIRDHNMIPIEDRNQMEERIHTDYKQIKDIYSNQLGFVPGVYMIMHANTLYDGMNRLVSDANDVNIKELFNMHFNREGNAYNDSKSNLYDLTRLQPAPFWYTNHLLMRIQHDTGQKMKFVRGDEEYARQWDRYSGTAQFIENKIALTSPPGAAGMLYLKNSAGHGDLNISAKLEGNVIGKQTIYVRYDRLKDSFIRIVLHDNKLTVEQKQPKGEVKELFTTKLSDVQWNPLDLSFDRASVYTREQGESGAPKMEEYPINIQNTRQLEIAVKGDSLRVMVDKDVLLDDQKIDSTIEGGVALEAEHSKVNKKDDIYDGVFTDVKIASPGAKEAEETVLFTNIYAGFQAVVAGVENAIDASIDWVIDTF</sequence>
<keyword evidence="1" id="KW-1133">Transmembrane helix</keyword>
<dbReference type="InterPro" id="IPR051398">
    <property type="entry name" value="Polysacch_Deacetylase"/>
</dbReference>
<dbReference type="RefSeq" id="WP_049740588.1">
    <property type="nucleotide sequence ID" value="NZ_BJON01000003.1"/>
</dbReference>